<sequence>MNFRHRTKQRGPEPTRELTCQQSNAQDYDEYLERKIEAGRASMKAGRGRSNEEVEAAFAFRREQALGCASAEYGHPPEAE</sequence>
<feature type="region of interest" description="Disordered" evidence="1">
    <location>
        <begin position="1"/>
        <end position="23"/>
    </location>
</feature>
<dbReference type="AlphaFoldDB" id="A0A1H0G8U1"/>
<reference evidence="3" key="1">
    <citation type="submission" date="2016-10" db="EMBL/GenBank/DDBJ databases">
        <authorList>
            <person name="Varghese N."/>
            <person name="Submissions S."/>
        </authorList>
    </citation>
    <scope>NUCLEOTIDE SEQUENCE [LARGE SCALE GENOMIC DNA]</scope>
    <source>
        <strain evidence="3">JCM 21621</strain>
    </source>
</reference>
<evidence type="ECO:0000313" key="2">
    <source>
        <dbReference type="EMBL" id="SDO03333.1"/>
    </source>
</evidence>
<organism evidence="2 3">
    <name type="scientific">Pseudomonas jinjuensis</name>
    <dbReference type="NCBI Taxonomy" id="198616"/>
    <lineage>
        <taxon>Bacteria</taxon>
        <taxon>Pseudomonadati</taxon>
        <taxon>Pseudomonadota</taxon>
        <taxon>Gammaproteobacteria</taxon>
        <taxon>Pseudomonadales</taxon>
        <taxon>Pseudomonadaceae</taxon>
        <taxon>Pseudomonas</taxon>
    </lineage>
</organism>
<dbReference type="Proteomes" id="UP000242957">
    <property type="component" value="Unassembled WGS sequence"/>
</dbReference>
<dbReference type="EMBL" id="FNIJ01000007">
    <property type="protein sequence ID" value="SDO03333.1"/>
    <property type="molecule type" value="Genomic_DNA"/>
</dbReference>
<protein>
    <submittedName>
        <fullName evidence="2">Uncharacterized protein</fullName>
    </submittedName>
</protein>
<dbReference type="STRING" id="198616.SAMN05216193_107104"/>
<dbReference type="RefSeq" id="WP_084314174.1">
    <property type="nucleotide sequence ID" value="NZ_FNIJ01000007.1"/>
</dbReference>
<accession>A0A1H0G8U1</accession>
<gene>
    <name evidence="2" type="ORF">SAMN05216193_107104</name>
</gene>
<dbReference type="OrthoDB" id="5124853at2"/>
<evidence type="ECO:0000313" key="3">
    <source>
        <dbReference type="Proteomes" id="UP000242957"/>
    </source>
</evidence>
<evidence type="ECO:0000256" key="1">
    <source>
        <dbReference type="SAM" id="MobiDB-lite"/>
    </source>
</evidence>
<name>A0A1H0G8U1_9PSED</name>
<keyword evidence="3" id="KW-1185">Reference proteome</keyword>
<proteinExistence type="predicted"/>